<dbReference type="InParanoid" id="Q5B6E8"/>
<dbReference type="PANTHER" id="PTHR48104:SF30">
    <property type="entry name" value="METACASPASE-1"/>
    <property type="match status" value="1"/>
</dbReference>
<dbReference type="KEGG" id="ani:ANIA_03882"/>
<dbReference type="GeneID" id="2873307"/>
<gene>
    <name evidence="7" type="ORF">ANIA_03882</name>
</gene>
<dbReference type="RefSeq" id="XP_661486.1">
    <property type="nucleotide sequence ID" value="XM_656394.1"/>
</dbReference>
<evidence type="ECO:0000256" key="1">
    <source>
        <dbReference type="ARBA" id="ARBA00009005"/>
    </source>
</evidence>
<dbReference type="PANTHER" id="PTHR48104">
    <property type="entry name" value="METACASPASE-4"/>
    <property type="match status" value="1"/>
</dbReference>
<sequence length="540" mass="59497">MTSASNSGAPTKRALLIGSPTYDLRGPQNDVENVGNLLRRHGFRVRECCGPRATRDGILTMWRELIFDTQPDDTVVIYYSGHGGFAKDPKDHSGRRYQYIVPTDYVTPSSPGDFKGIFDIEISRLVHQTTKNTHNVTVILDCCFSGRMARDPTHGGHAVRKALENVPYDQVSKAYELAAKSVFSDLTSVEGNLNAVRIVAATDSEAAFEYDEGDGRIIGAFTRALLANLENALQASLTWKQMMLRVSDLVNTQFPYQHPHVEGPYNRVVFSQQEKDTNVYQVEISDTGEHILQAGQTAGVRVGNTYHIIYNETAARSKDLNSREIGVVTSVAPLNAILQTQSKVLGEQTASAYPEIEAQYRYPVSVTDSLKRYVDDQIRKMKFIQLSENGPTSMVFARLDQQDETICLSICGEPRAAFNANGDITGAVSRALQLANSVSRAAHLLSIKPAGEVRLDHELQITLSKINPGEHGTEDLATNGTAWISCRDRICITLNNTSSVDTVYVGWRSVGQRISLVTSKNPFPSGWSVSLQMLKSTFAA</sequence>
<keyword evidence="3" id="KW-0053">Apoptosis</keyword>
<dbReference type="OrthoDB" id="3223806at2759"/>
<dbReference type="EMBL" id="BN001302">
    <property type="protein sequence ID" value="CBF75174.1"/>
    <property type="molecule type" value="Genomic_DNA"/>
</dbReference>
<organism evidence="7 8">
    <name type="scientific">Emericella nidulans (strain FGSC A4 / ATCC 38163 / CBS 112.46 / NRRL 194 / M139)</name>
    <name type="common">Aspergillus nidulans</name>
    <dbReference type="NCBI Taxonomy" id="227321"/>
    <lineage>
        <taxon>Eukaryota</taxon>
        <taxon>Fungi</taxon>
        <taxon>Dikarya</taxon>
        <taxon>Ascomycota</taxon>
        <taxon>Pezizomycotina</taxon>
        <taxon>Eurotiomycetes</taxon>
        <taxon>Eurotiomycetidae</taxon>
        <taxon>Eurotiales</taxon>
        <taxon>Aspergillaceae</taxon>
        <taxon>Aspergillus</taxon>
        <taxon>Aspergillus subgen. Nidulantes</taxon>
    </lineage>
</organism>
<keyword evidence="4" id="KW-0788">Thiol protease</keyword>
<evidence type="ECO:0000313" key="7">
    <source>
        <dbReference type="EMBL" id="CBF75174.1"/>
    </source>
</evidence>
<evidence type="ECO:0000256" key="4">
    <source>
        <dbReference type="ARBA" id="ARBA00022807"/>
    </source>
</evidence>
<feature type="domain" description="Peptidase C14 caspase" evidence="6">
    <location>
        <begin position="12"/>
        <end position="257"/>
    </location>
</feature>
<dbReference type="GO" id="GO:0006915">
    <property type="term" value="P:apoptotic process"/>
    <property type="evidence" value="ECO:0007669"/>
    <property type="project" value="UniProtKB-KW"/>
</dbReference>
<protein>
    <submittedName>
        <fullName evidence="7">Metacaspase, putative (JCVI)</fullName>
    </submittedName>
</protein>
<proteinExistence type="inferred from homology"/>
<dbReference type="Proteomes" id="UP000000560">
    <property type="component" value="Chromosome II"/>
</dbReference>
<evidence type="ECO:0000256" key="5">
    <source>
        <dbReference type="ARBA" id="ARBA00023145"/>
    </source>
</evidence>
<accession>Q5B6E8</accession>
<dbReference type="Pfam" id="PF00656">
    <property type="entry name" value="Peptidase_C14"/>
    <property type="match status" value="1"/>
</dbReference>
<dbReference type="AlphaFoldDB" id="Q5B6E8"/>
<comment type="similarity">
    <text evidence="1">Belongs to the peptidase C14B family.</text>
</comment>
<dbReference type="InterPro" id="IPR011600">
    <property type="entry name" value="Pept_C14_caspase"/>
</dbReference>
<reference evidence="8" key="1">
    <citation type="journal article" date="2005" name="Nature">
        <title>Sequencing of Aspergillus nidulans and comparative analysis with A. fumigatus and A. oryzae.</title>
        <authorList>
            <person name="Galagan J.E."/>
            <person name="Calvo S.E."/>
            <person name="Cuomo C."/>
            <person name="Ma L.J."/>
            <person name="Wortman J.R."/>
            <person name="Batzoglou S."/>
            <person name="Lee S.I."/>
            <person name="Basturkmen M."/>
            <person name="Spevak C.C."/>
            <person name="Clutterbuck J."/>
            <person name="Kapitonov V."/>
            <person name="Jurka J."/>
            <person name="Scazzocchio C."/>
            <person name="Farman M."/>
            <person name="Butler J."/>
            <person name="Purcell S."/>
            <person name="Harris S."/>
            <person name="Braus G.H."/>
            <person name="Draht O."/>
            <person name="Busch S."/>
            <person name="D'Enfert C."/>
            <person name="Bouchier C."/>
            <person name="Goldman G.H."/>
            <person name="Bell-Pedersen D."/>
            <person name="Griffiths-Jones S."/>
            <person name="Doonan J.H."/>
            <person name="Yu J."/>
            <person name="Vienken K."/>
            <person name="Pain A."/>
            <person name="Freitag M."/>
            <person name="Selker E.U."/>
            <person name="Archer D.B."/>
            <person name="Penalva M.A."/>
            <person name="Oakley B.R."/>
            <person name="Momany M."/>
            <person name="Tanaka T."/>
            <person name="Kumagai T."/>
            <person name="Asai K."/>
            <person name="Machida M."/>
            <person name="Nierman W.C."/>
            <person name="Denning D.W."/>
            <person name="Caddick M."/>
            <person name="Hynes M."/>
            <person name="Paoletti M."/>
            <person name="Fischer R."/>
            <person name="Miller B."/>
            <person name="Dyer P."/>
            <person name="Sachs M.S."/>
            <person name="Osmani S.A."/>
            <person name="Birren B.W."/>
        </authorList>
    </citation>
    <scope>NUCLEOTIDE SEQUENCE [LARGE SCALE GENOMIC DNA]</scope>
    <source>
        <strain evidence="8">FGSC A4 / ATCC 38163 / CBS 112.46 / NRRL 194 / M139</strain>
    </source>
</reference>
<accession>C8V6C6</accession>
<keyword evidence="2" id="KW-0645">Protease</keyword>
<dbReference type="Gene3D" id="3.40.50.1460">
    <property type="match status" value="1"/>
</dbReference>
<evidence type="ECO:0000259" key="6">
    <source>
        <dbReference type="Pfam" id="PF00656"/>
    </source>
</evidence>
<evidence type="ECO:0000256" key="3">
    <source>
        <dbReference type="ARBA" id="ARBA00022703"/>
    </source>
</evidence>
<dbReference type="GO" id="GO:0006508">
    <property type="term" value="P:proteolysis"/>
    <property type="evidence" value="ECO:0000318"/>
    <property type="project" value="GO_Central"/>
</dbReference>
<dbReference type="eggNOG" id="ENOG502SMQJ">
    <property type="taxonomic scope" value="Eukaryota"/>
</dbReference>
<keyword evidence="5" id="KW-0865">Zymogen</keyword>
<name>Q5B6E8_EMENI</name>
<reference evidence="8" key="2">
    <citation type="journal article" date="2009" name="Fungal Genet. Biol.">
        <title>The 2008 update of the Aspergillus nidulans genome annotation: a community effort.</title>
        <authorList>
            <person name="Wortman J.R."/>
            <person name="Gilsenan J.M."/>
            <person name="Joardar V."/>
            <person name="Deegan J."/>
            <person name="Clutterbuck J."/>
            <person name="Andersen M.R."/>
            <person name="Archer D."/>
            <person name="Bencina M."/>
            <person name="Braus G."/>
            <person name="Coutinho P."/>
            <person name="von Dohren H."/>
            <person name="Doonan J."/>
            <person name="Driessen A.J."/>
            <person name="Durek P."/>
            <person name="Espeso E."/>
            <person name="Fekete E."/>
            <person name="Flipphi M."/>
            <person name="Estrada C.G."/>
            <person name="Geysens S."/>
            <person name="Goldman G."/>
            <person name="de Groot P.W."/>
            <person name="Hansen K."/>
            <person name="Harris S.D."/>
            <person name="Heinekamp T."/>
            <person name="Helmstaedt K."/>
            <person name="Henrissat B."/>
            <person name="Hofmann G."/>
            <person name="Homan T."/>
            <person name="Horio T."/>
            <person name="Horiuchi H."/>
            <person name="James S."/>
            <person name="Jones M."/>
            <person name="Karaffa L."/>
            <person name="Karanyi Z."/>
            <person name="Kato M."/>
            <person name="Keller N."/>
            <person name="Kelly D.E."/>
            <person name="Kiel J.A."/>
            <person name="Kim J.M."/>
            <person name="van der Klei I.J."/>
            <person name="Klis F.M."/>
            <person name="Kovalchuk A."/>
            <person name="Krasevec N."/>
            <person name="Kubicek C.P."/>
            <person name="Liu B."/>
            <person name="Maccabe A."/>
            <person name="Meyer V."/>
            <person name="Mirabito P."/>
            <person name="Miskei M."/>
            <person name="Mos M."/>
            <person name="Mullins J."/>
            <person name="Nelson D.R."/>
            <person name="Nielsen J."/>
            <person name="Oakley B.R."/>
            <person name="Osmani S.A."/>
            <person name="Pakula T."/>
            <person name="Paszewski A."/>
            <person name="Paulsen I."/>
            <person name="Pilsyk S."/>
            <person name="Pocsi I."/>
            <person name="Punt P.J."/>
            <person name="Ram A.F."/>
            <person name="Ren Q."/>
            <person name="Robellet X."/>
            <person name="Robson G."/>
            <person name="Seiboth B."/>
            <person name="van Solingen P."/>
            <person name="Specht T."/>
            <person name="Sun J."/>
            <person name="Taheri-Talesh N."/>
            <person name="Takeshita N."/>
            <person name="Ussery D."/>
            <person name="vanKuyk P.A."/>
            <person name="Visser H."/>
            <person name="van de Vondervoort P.J."/>
            <person name="de Vries R.P."/>
            <person name="Walton J."/>
            <person name="Xiang X."/>
            <person name="Xiong Y."/>
            <person name="Zeng A.P."/>
            <person name="Brandt B.W."/>
            <person name="Cornell M.J."/>
            <person name="van den Hondel C.A."/>
            <person name="Visser J."/>
            <person name="Oliver S.G."/>
            <person name="Turner G."/>
        </authorList>
    </citation>
    <scope>GENOME REANNOTATION</scope>
    <source>
        <strain evidence="8">FGSC A4 / ATCC 38163 / CBS 112.46 / NRRL 194 / M139</strain>
    </source>
</reference>
<evidence type="ECO:0000313" key="8">
    <source>
        <dbReference type="Proteomes" id="UP000000560"/>
    </source>
</evidence>
<dbReference type="SUPFAM" id="SSF52129">
    <property type="entry name" value="Caspase-like"/>
    <property type="match status" value="1"/>
</dbReference>
<keyword evidence="8" id="KW-1185">Reference proteome</keyword>
<dbReference type="InterPro" id="IPR029030">
    <property type="entry name" value="Caspase-like_dom_sf"/>
</dbReference>
<dbReference type="HOGENOM" id="CLU_018527_0_0_1"/>
<dbReference type="InterPro" id="IPR050452">
    <property type="entry name" value="Metacaspase"/>
</dbReference>
<dbReference type="GO" id="GO:0005737">
    <property type="term" value="C:cytoplasm"/>
    <property type="evidence" value="ECO:0000318"/>
    <property type="project" value="GO_Central"/>
</dbReference>
<dbReference type="GO" id="GO:0004197">
    <property type="term" value="F:cysteine-type endopeptidase activity"/>
    <property type="evidence" value="ECO:0000318"/>
    <property type="project" value="GO_Central"/>
</dbReference>
<evidence type="ECO:0000256" key="2">
    <source>
        <dbReference type="ARBA" id="ARBA00022670"/>
    </source>
</evidence>
<keyword evidence="4" id="KW-0378">Hydrolase</keyword>